<proteinExistence type="predicted"/>
<feature type="region of interest" description="Disordered" evidence="1">
    <location>
        <begin position="1"/>
        <end position="25"/>
    </location>
</feature>
<name>A0ABS4AL82_9PROT</name>
<accession>A0ABS4AL82</accession>
<dbReference type="Proteomes" id="UP000681594">
    <property type="component" value="Unassembled WGS sequence"/>
</dbReference>
<dbReference type="EMBL" id="JAGIZB010000057">
    <property type="protein sequence ID" value="MBP0447782.1"/>
    <property type="molecule type" value="Genomic_DNA"/>
</dbReference>
<reference evidence="2 3" key="1">
    <citation type="submission" date="2021-03" db="EMBL/GenBank/DDBJ databases">
        <authorList>
            <person name="So Y."/>
        </authorList>
    </citation>
    <scope>NUCLEOTIDE SEQUENCE [LARGE SCALE GENOMIC DNA]</scope>
    <source>
        <strain evidence="2 3">SSH11</strain>
    </source>
</reference>
<gene>
    <name evidence="2" type="ORF">J8J14_23835</name>
</gene>
<sequence>DHPAAALAASAPSRLTSSPDEPEPPLVQHLTCPKAFDDGQEFEALEDSNLTRHCGRSGYGFNNRAFAQRETDRSKRLFLWVNFQFILHNVYYAIDGSRRKAQAPPLKAVTVAP</sequence>
<comment type="caution">
    <text evidence="2">The sequence shown here is derived from an EMBL/GenBank/DDBJ whole genome shotgun (WGS) entry which is preliminary data.</text>
</comment>
<feature type="compositionally biased region" description="Low complexity" evidence="1">
    <location>
        <begin position="1"/>
        <end position="19"/>
    </location>
</feature>
<evidence type="ECO:0000313" key="3">
    <source>
        <dbReference type="Proteomes" id="UP000681594"/>
    </source>
</evidence>
<keyword evidence="3" id="KW-1185">Reference proteome</keyword>
<evidence type="ECO:0000256" key="1">
    <source>
        <dbReference type="SAM" id="MobiDB-lite"/>
    </source>
</evidence>
<dbReference type="RefSeq" id="WP_209382045.1">
    <property type="nucleotide sequence ID" value="NZ_JAGIZB010000057.1"/>
</dbReference>
<protein>
    <submittedName>
        <fullName evidence="2">Uncharacterized protein</fullName>
    </submittedName>
</protein>
<feature type="non-terminal residue" evidence="2">
    <location>
        <position position="1"/>
    </location>
</feature>
<evidence type="ECO:0000313" key="2">
    <source>
        <dbReference type="EMBL" id="MBP0447782.1"/>
    </source>
</evidence>
<organism evidence="2 3">
    <name type="scientific">Pararoseomonas baculiformis</name>
    <dbReference type="NCBI Taxonomy" id="2820812"/>
    <lineage>
        <taxon>Bacteria</taxon>
        <taxon>Pseudomonadati</taxon>
        <taxon>Pseudomonadota</taxon>
        <taxon>Alphaproteobacteria</taxon>
        <taxon>Acetobacterales</taxon>
        <taxon>Acetobacteraceae</taxon>
        <taxon>Pararoseomonas</taxon>
    </lineage>
</organism>